<evidence type="ECO:0000313" key="5">
    <source>
        <dbReference type="Proteomes" id="UP000291084"/>
    </source>
</evidence>
<dbReference type="SMART" id="SM00320">
    <property type="entry name" value="WD40"/>
    <property type="match status" value="7"/>
</dbReference>
<dbReference type="PROSITE" id="PS50082">
    <property type="entry name" value="WD_REPEATS_2"/>
    <property type="match status" value="3"/>
</dbReference>
<sequence length="1044" mass="116872">MWNDNFDGMGEELEIGEGVQVQHQNKDDGYSLNPEFRGVLKPQEYDEIPEDKNMAEGREHLHPGLFSDGDGGVMVEELMVKSCNGSTLEIGTLNGPGSLHDSRSPWRHSYQPFADSRVGRDCIIARKSVQATSSAWEDFGPMSSRDILARKSVNYDHGNVVQHLSADDHTAEQKEDEGDTGEVMQTKTAHKSGFSEYFSRSTLKGKGIVCKGPSSNALYVVSRDQNLMKSGIDIQMDSNAFPSSDLKIAKSPHNATVPRFGGSDTDGVILREWLKSRHHKGSKTEHLSIFRKIADLVGGFHSQGVAMHNLYPSYIKLLPSNHVMHLGLPTQKHKLDSVANSEVLQLENSLIRKRLSEKVKSSSHNLRMKKQKFSDNVRVAGDKSRCPPMTDLYHQIANDVKVNAVVSQDHCNEYKEDIQFSKHNIRRPSRLPHISNAGQFQLTSSNEGLEEEWYTSPEGGCTILSNIYCLGVLFFELFNHFDSERAHTAAMSALRGRILPSAFLAEYPKEAAFCLWMLHPEPSSRPTIREILQSDVINGTKVVDCEELLSSLNQYDAESELLLHFLISLKEQKHVDAHKLTEEIRCMESDIKEVERRHDLRLSLASSSLKNNSSCGIEGVSLLKEASSAEILPPVYTVSKENELRLMKNMCLLENAYFSTRSTIKLPGTETATRPDKDVLRNSDKFCVAQKEMEKHTDTLGAFFDGLCKYARYQKFEVRGILRTADFNNPVNVICSLSFDRDGDYFAAAGISKKIKVFQFDAIFNNSVDIHYPVVEMVNRSRLSCVCWNSYVQNYLASTDYDGVVKLWDANTGQEFSRLTEHEKRSWSVDFSIVCPTKFASGSDDCSLKLWSINEKNSLGTIRNVANVCCVQFSAHSSHMLAFGSADNSTYCYDLRFLRTPWCVLSGHRKSVSFVKFLDSETLVSASTDNTLKIWDLNRTSPVGRSTSACSLTLTGHTNEKNFVGLSVADGYITCGSETNEVYAYYKSFPMPVISHKFGSIDPVSGKETDDDYSQFVSSVCWRGKSDMLIAANTSGCIKVLQMI</sequence>
<dbReference type="PROSITE" id="PS00678">
    <property type="entry name" value="WD_REPEATS_1"/>
    <property type="match status" value="2"/>
</dbReference>
<gene>
    <name evidence="4" type="primary">Vigan.01G045500</name>
    <name evidence="4" type="ORF">VIGAN_01045500</name>
</gene>
<organism evidence="4 5">
    <name type="scientific">Vigna angularis var. angularis</name>
    <dbReference type="NCBI Taxonomy" id="157739"/>
    <lineage>
        <taxon>Eukaryota</taxon>
        <taxon>Viridiplantae</taxon>
        <taxon>Streptophyta</taxon>
        <taxon>Embryophyta</taxon>
        <taxon>Tracheophyta</taxon>
        <taxon>Spermatophyta</taxon>
        <taxon>Magnoliopsida</taxon>
        <taxon>eudicotyledons</taxon>
        <taxon>Gunneridae</taxon>
        <taxon>Pentapetalae</taxon>
        <taxon>rosids</taxon>
        <taxon>fabids</taxon>
        <taxon>Fabales</taxon>
        <taxon>Fabaceae</taxon>
        <taxon>Papilionoideae</taxon>
        <taxon>50 kb inversion clade</taxon>
        <taxon>NPAAA clade</taxon>
        <taxon>indigoferoid/millettioid clade</taxon>
        <taxon>Phaseoleae</taxon>
        <taxon>Vigna</taxon>
    </lineage>
</organism>
<dbReference type="InterPro" id="IPR036322">
    <property type="entry name" value="WD40_repeat_dom_sf"/>
</dbReference>
<dbReference type="Gene3D" id="2.130.10.10">
    <property type="entry name" value="YVTN repeat-like/Quinoprotein amine dehydrogenase"/>
    <property type="match status" value="1"/>
</dbReference>
<dbReference type="SUPFAM" id="SSF56112">
    <property type="entry name" value="Protein kinase-like (PK-like)"/>
    <property type="match status" value="1"/>
</dbReference>
<dbReference type="Pfam" id="PF00400">
    <property type="entry name" value="WD40"/>
    <property type="match status" value="3"/>
</dbReference>
<dbReference type="SUPFAM" id="SSF50978">
    <property type="entry name" value="WD40 repeat-like"/>
    <property type="match status" value="1"/>
</dbReference>
<evidence type="ECO:0000256" key="3">
    <source>
        <dbReference type="PROSITE-ProRule" id="PRU00221"/>
    </source>
</evidence>
<evidence type="ECO:0000256" key="1">
    <source>
        <dbReference type="ARBA" id="ARBA00022574"/>
    </source>
</evidence>
<dbReference type="InterPro" id="IPR011009">
    <property type="entry name" value="Kinase-like_dom_sf"/>
</dbReference>
<dbReference type="InterPro" id="IPR019775">
    <property type="entry name" value="WD40_repeat_CS"/>
</dbReference>
<dbReference type="Proteomes" id="UP000291084">
    <property type="component" value="Chromosome 1"/>
</dbReference>
<dbReference type="PRINTS" id="PR00320">
    <property type="entry name" value="GPROTEINBRPT"/>
</dbReference>
<dbReference type="OrthoDB" id="273771at2759"/>
<dbReference type="InterPro" id="IPR001680">
    <property type="entry name" value="WD40_rpt"/>
</dbReference>
<accession>A0A0S3QXD4</accession>
<dbReference type="PANTHER" id="PTHR44218:SF15">
    <property type="entry name" value="PROTEIN SPA1-RELATED 2"/>
    <property type="match status" value="1"/>
</dbReference>
<evidence type="ECO:0000256" key="2">
    <source>
        <dbReference type="ARBA" id="ARBA00022737"/>
    </source>
</evidence>
<dbReference type="PROSITE" id="PS50294">
    <property type="entry name" value="WD_REPEATS_REGION"/>
    <property type="match status" value="1"/>
</dbReference>
<keyword evidence="2" id="KW-0677">Repeat</keyword>
<dbReference type="GO" id="GO:0009640">
    <property type="term" value="P:photomorphogenesis"/>
    <property type="evidence" value="ECO:0007669"/>
    <property type="project" value="InterPro"/>
</dbReference>
<feature type="repeat" description="WD" evidence="3">
    <location>
        <begin position="819"/>
        <end position="861"/>
    </location>
</feature>
<feature type="repeat" description="WD" evidence="3">
    <location>
        <begin position="794"/>
        <end position="818"/>
    </location>
</feature>
<dbReference type="AlphaFoldDB" id="A0A0S3QXD4"/>
<name>A0A0S3QXD4_PHAAN</name>
<dbReference type="InterPro" id="IPR020472">
    <property type="entry name" value="WD40_PAC1"/>
</dbReference>
<protein>
    <submittedName>
        <fullName evidence="4">Uncharacterized protein</fullName>
    </submittedName>
</protein>
<keyword evidence="5" id="KW-1185">Reference proteome</keyword>
<dbReference type="Gene3D" id="1.10.510.10">
    <property type="entry name" value="Transferase(Phosphotransferase) domain 1"/>
    <property type="match status" value="1"/>
</dbReference>
<dbReference type="InterPro" id="IPR015943">
    <property type="entry name" value="WD40/YVTN_repeat-like_dom_sf"/>
</dbReference>
<dbReference type="PANTHER" id="PTHR44218">
    <property type="entry name" value="PROTEIN SPA1-RELATED 2"/>
    <property type="match status" value="1"/>
</dbReference>
<proteinExistence type="predicted"/>
<feature type="repeat" description="WD" evidence="3">
    <location>
        <begin position="905"/>
        <end position="945"/>
    </location>
</feature>
<evidence type="ECO:0000313" key="4">
    <source>
        <dbReference type="EMBL" id="BAT73004.1"/>
    </source>
</evidence>
<keyword evidence="1 3" id="KW-0853">WD repeat</keyword>
<reference evidence="4 5" key="1">
    <citation type="journal article" date="2015" name="Sci. Rep.">
        <title>The power of single molecule real-time sequencing technology in the de novo assembly of a eukaryotic genome.</title>
        <authorList>
            <person name="Sakai H."/>
            <person name="Naito K."/>
            <person name="Ogiso-Tanaka E."/>
            <person name="Takahashi Y."/>
            <person name="Iseki K."/>
            <person name="Muto C."/>
            <person name="Satou K."/>
            <person name="Teruya K."/>
            <person name="Shiroma A."/>
            <person name="Shimoji M."/>
            <person name="Hirano T."/>
            <person name="Itoh T."/>
            <person name="Kaga A."/>
            <person name="Tomooka N."/>
        </authorList>
    </citation>
    <scope>NUCLEOTIDE SEQUENCE [LARGE SCALE GENOMIC DNA]</scope>
    <source>
        <strain evidence="5">cv. Shumari</strain>
    </source>
</reference>
<dbReference type="EMBL" id="AP015034">
    <property type="protein sequence ID" value="BAT73004.1"/>
    <property type="molecule type" value="Genomic_DNA"/>
</dbReference>
<dbReference type="InterPro" id="IPR044630">
    <property type="entry name" value="SPA1/2/3/4"/>
</dbReference>